<feature type="region of interest" description="Disordered" evidence="1">
    <location>
        <begin position="19"/>
        <end position="107"/>
    </location>
</feature>
<evidence type="ECO:0008006" key="5">
    <source>
        <dbReference type="Google" id="ProtNLM"/>
    </source>
</evidence>
<feature type="chain" id="PRO_5013796113" description="Lipid/polyisoprenoid-binding YceI-like domain-containing protein" evidence="2">
    <location>
        <begin position="20"/>
        <end position="281"/>
    </location>
</feature>
<reference evidence="4" key="1">
    <citation type="submission" date="2017-09" db="EMBL/GenBank/DDBJ databases">
        <title>Depth-based differentiation of microbial function through sediment-hosted aquifers and enrichment of novel symbionts in the deep terrestrial subsurface.</title>
        <authorList>
            <person name="Probst A.J."/>
            <person name="Ladd B."/>
            <person name="Jarett J.K."/>
            <person name="Geller-Mcgrath D.E."/>
            <person name="Sieber C.M.K."/>
            <person name="Emerson J.B."/>
            <person name="Anantharaman K."/>
            <person name="Thomas B.C."/>
            <person name="Malmstrom R."/>
            <person name="Stieglmeier M."/>
            <person name="Klingl A."/>
            <person name="Woyke T."/>
            <person name="Ryan C.M."/>
            <person name="Banfield J.F."/>
        </authorList>
    </citation>
    <scope>NUCLEOTIDE SEQUENCE [LARGE SCALE GENOMIC DNA]</scope>
</reference>
<proteinExistence type="predicted"/>
<evidence type="ECO:0000313" key="4">
    <source>
        <dbReference type="Proteomes" id="UP000231192"/>
    </source>
</evidence>
<evidence type="ECO:0000256" key="2">
    <source>
        <dbReference type="SAM" id="SignalP"/>
    </source>
</evidence>
<gene>
    <name evidence="3" type="ORF">COU18_03180</name>
</gene>
<feature type="compositionally biased region" description="Low complexity" evidence="1">
    <location>
        <begin position="27"/>
        <end position="54"/>
    </location>
</feature>
<feature type="signal peptide" evidence="2">
    <location>
        <begin position="1"/>
        <end position="19"/>
    </location>
</feature>
<evidence type="ECO:0000256" key="1">
    <source>
        <dbReference type="SAM" id="MobiDB-lite"/>
    </source>
</evidence>
<organism evidence="3 4">
    <name type="scientific">Candidatus Kaiserbacteria bacterium CG10_big_fil_rev_8_21_14_0_10_51_14</name>
    <dbReference type="NCBI Taxonomy" id="1974610"/>
    <lineage>
        <taxon>Bacteria</taxon>
        <taxon>Candidatus Kaiseribacteriota</taxon>
    </lineage>
</organism>
<dbReference type="Proteomes" id="UP000231192">
    <property type="component" value="Unassembled WGS sequence"/>
</dbReference>
<evidence type="ECO:0000313" key="3">
    <source>
        <dbReference type="EMBL" id="PIR83659.1"/>
    </source>
</evidence>
<sequence length="281" mass="30137">MKALALFILACAVALPASAQTSATVQTETTVRVESSASSSVAATTSTSDTVTGSQGESEKKGNVEYEWKVEEGESATGTPGKPKYEDIKASGAAGGNESGEKGGTEDINIGVDELQGNAVSVSAVEVRGWDPTQKQEFLATVKTHAHVRSEQDLENFAKGVLLGNENMEEISLNFEKITLKHRSSGRLFGFIPISFTQRVELDAEGDDAGRVKVKMPWFSFLMKTDVSAEALEEEAQASVSENLGDNDNWDFGIQAEIIASISNILKTRHEAAMNAVRNMK</sequence>
<keyword evidence="2" id="KW-0732">Signal</keyword>
<dbReference type="AlphaFoldDB" id="A0A2H0UB73"/>
<comment type="caution">
    <text evidence="3">The sequence shown here is derived from an EMBL/GenBank/DDBJ whole genome shotgun (WGS) entry which is preliminary data.</text>
</comment>
<protein>
    <recommendedName>
        <fullName evidence="5">Lipid/polyisoprenoid-binding YceI-like domain-containing protein</fullName>
    </recommendedName>
</protein>
<dbReference type="EMBL" id="PFBK01000008">
    <property type="protein sequence ID" value="PIR83659.1"/>
    <property type="molecule type" value="Genomic_DNA"/>
</dbReference>
<feature type="compositionally biased region" description="Basic and acidic residues" evidence="1">
    <location>
        <begin position="57"/>
        <end position="72"/>
    </location>
</feature>
<name>A0A2H0UB73_9BACT</name>
<accession>A0A2H0UB73</accession>